<organism evidence="2">
    <name type="scientific">Arundo donax</name>
    <name type="common">Giant reed</name>
    <name type="synonym">Donax arundinaceus</name>
    <dbReference type="NCBI Taxonomy" id="35708"/>
    <lineage>
        <taxon>Eukaryota</taxon>
        <taxon>Viridiplantae</taxon>
        <taxon>Streptophyta</taxon>
        <taxon>Embryophyta</taxon>
        <taxon>Tracheophyta</taxon>
        <taxon>Spermatophyta</taxon>
        <taxon>Magnoliopsida</taxon>
        <taxon>Liliopsida</taxon>
        <taxon>Poales</taxon>
        <taxon>Poaceae</taxon>
        <taxon>PACMAD clade</taxon>
        <taxon>Arundinoideae</taxon>
        <taxon>Arundineae</taxon>
        <taxon>Arundo</taxon>
    </lineage>
</organism>
<name>A0A0A9BBM8_ARUDO</name>
<reference evidence="2" key="2">
    <citation type="journal article" date="2015" name="Data Brief">
        <title>Shoot transcriptome of the giant reed, Arundo donax.</title>
        <authorList>
            <person name="Barrero R.A."/>
            <person name="Guerrero F.D."/>
            <person name="Moolhuijzen P."/>
            <person name="Goolsby J.A."/>
            <person name="Tidwell J."/>
            <person name="Bellgard S.E."/>
            <person name="Bellgard M.I."/>
        </authorList>
    </citation>
    <scope>NUCLEOTIDE SEQUENCE</scope>
    <source>
        <tissue evidence="2">Shoot tissue taken approximately 20 cm above the soil surface</tissue>
    </source>
</reference>
<dbReference type="AlphaFoldDB" id="A0A0A9BBM8"/>
<keyword evidence="1" id="KW-0472">Membrane</keyword>
<evidence type="ECO:0000313" key="2">
    <source>
        <dbReference type="EMBL" id="JAD56702.1"/>
    </source>
</evidence>
<keyword evidence="1" id="KW-0812">Transmembrane</keyword>
<accession>A0A0A9BBM8</accession>
<keyword evidence="1" id="KW-1133">Transmembrane helix</keyword>
<protein>
    <submittedName>
        <fullName evidence="2">Uncharacterized protein</fullName>
    </submittedName>
</protein>
<feature type="transmembrane region" description="Helical" evidence="1">
    <location>
        <begin position="6"/>
        <end position="25"/>
    </location>
</feature>
<evidence type="ECO:0000256" key="1">
    <source>
        <dbReference type="SAM" id="Phobius"/>
    </source>
</evidence>
<dbReference type="EMBL" id="GBRH01241193">
    <property type="protein sequence ID" value="JAD56702.1"/>
    <property type="molecule type" value="Transcribed_RNA"/>
</dbReference>
<reference evidence="2" key="1">
    <citation type="submission" date="2014-09" db="EMBL/GenBank/DDBJ databases">
        <authorList>
            <person name="Magalhaes I.L.F."/>
            <person name="Oliveira U."/>
            <person name="Santos F.R."/>
            <person name="Vidigal T.H.D.A."/>
            <person name="Brescovit A.D."/>
            <person name="Santos A.J."/>
        </authorList>
    </citation>
    <scope>NUCLEOTIDE SEQUENCE</scope>
    <source>
        <tissue evidence="2">Shoot tissue taken approximately 20 cm above the soil surface</tissue>
    </source>
</reference>
<sequence>MNNGQYICLVTCVVHILLYSIFIICSTEFTSDHVSI</sequence>
<proteinExistence type="predicted"/>